<evidence type="ECO:0000256" key="4">
    <source>
        <dbReference type="ARBA" id="ARBA00022840"/>
    </source>
</evidence>
<keyword evidence="5" id="KW-1278">Translocase</keyword>
<dbReference type="GO" id="GO:0017004">
    <property type="term" value="P:cytochrome complex assembly"/>
    <property type="evidence" value="ECO:0007669"/>
    <property type="project" value="UniProtKB-KW"/>
</dbReference>
<evidence type="ECO:0000256" key="5">
    <source>
        <dbReference type="ARBA" id="ARBA00022967"/>
    </source>
</evidence>
<proteinExistence type="predicted"/>
<keyword evidence="3" id="KW-0201">Cytochrome c-type biogenesis</keyword>
<dbReference type="PROSITE" id="PS50893">
    <property type="entry name" value="ABC_TRANSPORTER_2"/>
    <property type="match status" value="1"/>
</dbReference>
<dbReference type="PANTHER" id="PTHR43499:SF1">
    <property type="entry name" value="ABC TRANSPORTER I FAMILY MEMBER 1"/>
    <property type="match status" value="1"/>
</dbReference>
<keyword evidence="9" id="KW-1185">Reference proteome</keyword>
<dbReference type="SUPFAM" id="SSF52540">
    <property type="entry name" value="P-loop containing nucleoside triphosphate hydrolases"/>
    <property type="match status" value="1"/>
</dbReference>
<dbReference type="Proteomes" id="UP001141619">
    <property type="component" value="Unassembled WGS sequence"/>
</dbReference>
<keyword evidence="2" id="KW-0547">Nucleotide-binding</keyword>
<dbReference type="Gene3D" id="3.40.50.300">
    <property type="entry name" value="P-loop containing nucleotide triphosphate hydrolases"/>
    <property type="match status" value="1"/>
</dbReference>
<evidence type="ECO:0000259" key="7">
    <source>
        <dbReference type="PROSITE" id="PS50893"/>
    </source>
</evidence>
<evidence type="ECO:0000313" key="8">
    <source>
        <dbReference type="EMBL" id="MDA5192708.1"/>
    </source>
</evidence>
<dbReference type="EMBL" id="JANWOI010000001">
    <property type="protein sequence ID" value="MDA5192708.1"/>
    <property type="molecule type" value="Genomic_DNA"/>
</dbReference>
<organism evidence="8 9">
    <name type="scientific">Govanella unica</name>
    <dbReference type="NCBI Taxonomy" id="2975056"/>
    <lineage>
        <taxon>Bacteria</taxon>
        <taxon>Pseudomonadati</taxon>
        <taxon>Pseudomonadota</taxon>
        <taxon>Alphaproteobacteria</taxon>
        <taxon>Emcibacterales</taxon>
        <taxon>Govanellaceae</taxon>
        <taxon>Govanella</taxon>
    </lineage>
</organism>
<protein>
    <submittedName>
        <fullName evidence="8">Heme ABC exporter ATP-binding protein CcmA</fullName>
    </submittedName>
</protein>
<sequence>MTGRIEGDRLACERGGRRVFEGLSFALESGAALVLHGPNGSGKSSLLRLVAGLAEPAAGTLTRNGVALADDLDGHKADLRYVGHALALKPMLTLADNLTIWAELYGVSDPAGAVRRALATVRLEPQADLAARVLSSGQQRRAALARLFLAPVSLWLLDEPTVGLDTAARALLAGLMADHLRAGGMILTATHQDLGLPEAARLDLGQFAPQYWDEEL</sequence>
<dbReference type="RefSeq" id="WP_274942412.1">
    <property type="nucleotide sequence ID" value="NZ_JANWOI010000001.1"/>
</dbReference>
<dbReference type="AlphaFoldDB" id="A0A9X3Z670"/>
<reference evidence="8" key="2">
    <citation type="journal article" date="2023" name="Syst. Appl. Microbiol.">
        <title>Govania unica gen. nov., sp. nov., a rare biosphere bacterium that represents a novel family in the class Alphaproteobacteria.</title>
        <authorList>
            <person name="Vandamme P."/>
            <person name="Peeters C."/>
            <person name="Hettiarachchi A."/>
            <person name="Cnockaert M."/>
            <person name="Carlier A."/>
        </authorList>
    </citation>
    <scope>NUCLEOTIDE SEQUENCE</scope>
    <source>
        <strain evidence="8">LMG 31809</strain>
    </source>
</reference>
<gene>
    <name evidence="8" type="primary">ccmA</name>
    <name evidence="8" type="ORF">NYP16_01890</name>
</gene>
<dbReference type="InterPro" id="IPR017871">
    <property type="entry name" value="ABC_transporter-like_CS"/>
</dbReference>
<keyword evidence="4 8" id="KW-0067">ATP-binding</keyword>
<keyword evidence="1" id="KW-0813">Transport</keyword>
<evidence type="ECO:0000256" key="6">
    <source>
        <dbReference type="ARBA" id="ARBA00023136"/>
    </source>
</evidence>
<dbReference type="PANTHER" id="PTHR43499">
    <property type="entry name" value="ABC TRANSPORTER I FAMILY MEMBER 1"/>
    <property type="match status" value="1"/>
</dbReference>
<dbReference type="GO" id="GO:0005524">
    <property type="term" value="F:ATP binding"/>
    <property type="evidence" value="ECO:0007669"/>
    <property type="project" value="UniProtKB-KW"/>
</dbReference>
<dbReference type="PROSITE" id="PS00211">
    <property type="entry name" value="ABC_TRANSPORTER_1"/>
    <property type="match status" value="1"/>
</dbReference>
<name>A0A9X3Z670_9PROT</name>
<keyword evidence="6" id="KW-0472">Membrane</keyword>
<dbReference type="NCBIfam" id="TIGR01189">
    <property type="entry name" value="ccmA"/>
    <property type="match status" value="1"/>
</dbReference>
<dbReference type="GO" id="GO:0016887">
    <property type="term" value="F:ATP hydrolysis activity"/>
    <property type="evidence" value="ECO:0007669"/>
    <property type="project" value="InterPro"/>
</dbReference>
<evidence type="ECO:0000256" key="1">
    <source>
        <dbReference type="ARBA" id="ARBA00022448"/>
    </source>
</evidence>
<dbReference type="Pfam" id="PF00005">
    <property type="entry name" value="ABC_tran"/>
    <property type="match status" value="1"/>
</dbReference>
<dbReference type="GO" id="GO:0022857">
    <property type="term" value="F:transmembrane transporter activity"/>
    <property type="evidence" value="ECO:0007669"/>
    <property type="project" value="InterPro"/>
</dbReference>
<feature type="domain" description="ABC transporter" evidence="7">
    <location>
        <begin position="5"/>
        <end position="213"/>
    </location>
</feature>
<dbReference type="InterPro" id="IPR027417">
    <property type="entry name" value="P-loop_NTPase"/>
</dbReference>
<dbReference type="InterPro" id="IPR005895">
    <property type="entry name" value="ABC_transptr_haem_export_CcmA"/>
</dbReference>
<dbReference type="InterPro" id="IPR003439">
    <property type="entry name" value="ABC_transporter-like_ATP-bd"/>
</dbReference>
<evidence type="ECO:0000313" key="9">
    <source>
        <dbReference type="Proteomes" id="UP001141619"/>
    </source>
</evidence>
<dbReference type="InterPro" id="IPR003593">
    <property type="entry name" value="AAA+_ATPase"/>
</dbReference>
<comment type="caution">
    <text evidence="8">The sequence shown here is derived from an EMBL/GenBank/DDBJ whole genome shotgun (WGS) entry which is preliminary data.</text>
</comment>
<dbReference type="SMART" id="SM00382">
    <property type="entry name" value="AAA"/>
    <property type="match status" value="1"/>
</dbReference>
<evidence type="ECO:0000256" key="2">
    <source>
        <dbReference type="ARBA" id="ARBA00022741"/>
    </source>
</evidence>
<reference evidence="8" key="1">
    <citation type="submission" date="2022-08" db="EMBL/GenBank/DDBJ databases">
        <authorList>
            <person name="Vandamme P."/>
            <person name="Hettiarachchi A."/>
            <person name="Peeters C."/>
            <person name="Cnockaert M."/>
            <person name="Carlier A."/>
        </authorList>
    </citation>
    <scope>NUCLEOTIDE SEQUENCE</scope>
    <source>
        <strain evidence="8">LMG 31809</strain>
    </source>
</reference>
<evidence type="ECO:0000256" key="3">
    <source>
        <dbReference type="ARBA" id="ARBA00022748"/>
    </source>
</evidence>
<accession>A0A9X3Z670</accession>